<reference evidence="2" key="1">
    <citation type="submission" date="2021-04" db="EMBL/GenBank/DDBJ databases">
        <title>Whole genome sequencing of Enterococci isolates from hospitalized patients.</title>
        <authorList>
            <person name="Ogoti B.M."/>
            <person name="Onyambu F.G."/>
        </authorList>
    </citation>
    <scope>NUCLEOTIDE SEQUENCE</scope>
    <source>
        <strain evidence="2">242</strain>
    </source>
</reference>
<proteinExistence type="predicted"/>
<name>A0A941JA30_9BACI</name>
<feature type="compositionally biased region" description="Basic residues" evidence="1">
    <location>
        <begin position="45"/>
        <end position="58"/>
    </location>
</feature>
<accession>A0A941JA30</accession>
<protein>
    <submittedName>
        <fullName evidence="2">Uncharacterized protein</fullName>
    </submittedName>
</protein>
<dbReference type="EMBL" id="JAGTPW010000007">
    <property type="protein sequence ID" value="MBR8644369.1"/>
    <property type="molecule type" value="Genomic_DNA"/>
</dbReference>
<evidence type="ECO:0000313" key="2">
    <source>
        <dbReference type="EMBL" id="MBR8644369.1"/>
    </source>
</evidence>
<dbReference type="Proteomes" id="UP000680045">
    <property type="component" value="Unassembled WGS sequence"/>
</dbReference>
<organism evidence="2 3">
    <name type="scientific">Peribacillus frigoritolerans</name>
    <dbReference type="NCBI Taxonomy" id="450367"/>
    <lineage>
        <taxon>Bacteria</taxon>
        <taxon>Bacillati</taxon>
        <taxon>Bacillota</taxon>
        <taxon>Bacilli</taxon>
        <taxon>Bacillales</taxon>
        <taxon>Bacillaceae</taxon>
        <taxon>Peribacillus</taxon>
    </lineage>
</organism>
<feature type="compositionally biased region" description="Polar residues" evidence="1">
    <location>
        <begin position="35"/>
        <end position="44"/>
    </location>
</feature>
<gene>
    <name evidence="2" type="ORF">KEH51_06090</name>
</gene>
<dbReference type="AlphaFoldDB" id="A0A941JA30"/>
<comment type="caution">
    <text evidence="2">The sequence shown here is derived from an EMBL/GenBank/DDBJ whole genome shotgun (WGS) entry which is preliminary data.</text>
</comment>
<feature type="region of interest" description="Disordered" evidence="1">
    <location>
        <begin position="35"/>
        <end position="58"/>
    </location>
</feature>
<evidence type="ECO:0000256" key="1">
    <source>
        <dbReference type="SAM" id="MobiDB-lite"/>
    </source>
</evidence>
<evidence type="ECO:0000313" key="3">
    <source>
        <dbReference type="Proteomes" id="UP000680045"/>
    </source>
</evidence>
<sequence>MSVNNKNKIKITGEIEEASEIKEFKIDNKTVPATYNKTNKNMNSHMKRNSKMVSKLHR</sequence>